<evidence type="ECO:0000313" key="3">
    <source>
        <dbReference type="Proteomes" id="UP001160148"/>
    </source>
</evidence>
<gene>
    <name evidence="2" type="ORF">MEUPH1_LOCUS9909</name>
</gene>
<protein>
    <submittedName>
        <fullName evidence="2">Uncharacterized protein</fullName>
    </submittedName>
</protein>
<feature type="signal peptide" evidence="1">
    <location>
        <begin position="1"/>
        <end position="19"/>
    </location>
</feature>
<feature type="chain" id="PRO_5043886133" evidence="1">
    <location>
        <begin position="20"/>
        <end position="115"/>
    </location>
</feature>
<proteinExistence type="predicted"/>
<keyword evidence="3" id="KW-1185">Reference proteome</keyword>
<comment type="caution">
    <text evidence="2">The sequence shown here is derived from an EMBL/GenBank/DDBJ whole genome shotgun (WGS) entry which is preliminary data.</text>
</comment>
<sequence>MFPVQILVVLSMMIIINQAATLNYDNQKSFITIYDADTMKYVMLNNKTYNANGTNSEITHTNNFHATDLIKNVNNSNKTFLTDLNKILSELPRGKVVDFLKGCSIGVFGKVKYCP</sequence>
<evidence type="ECO:0000256" key="1">
    <source>
        <dbReference type="SAM" id="SignalP"/>
    </source>
</evidence>
<reference evidence="2 3" key="1">
    <citation type="submission" date="2023-01" db="EMBL/GenBank/DDBJ databases">
        <authorList>
            <person name="Whitehead M."/>
        </authorList>
    </citation>
    <scope>NUCLEOTIDE SEQUENCE [LARGE SCALE GENOMIC DNA]</scope>
</reference>
<dbReference type="EMBL" id="CARXXK010000002">
    <property type="protein sequence ID" value="CAI6353835.1"/>
    <property type="molecule type" value="Genomic_DNA"/>
</dbReference>
<keyword evidence="1" id="KW-0732">Signal</keyword>
<dbReference type="Proteomes" id="UP001160148">
    <property type="component" value="Unassembled WGS sequence"/>
</dbReference>
<dbReference type="AlphaFoldDB" id="A0AAV0WCW6"/>
<name>A0AAV0WCW6_9HEMI</name>
<evidence type="ECO:0000313" key="2">
    <source>
        <dbReference type="EMBL" id="CAI6353835.1"/>
    </source>
</evidence>
<organism evidence="2 3">
    <name type="scientific">Macrosiphum euphorbiae</name>
    <name type="common">potato aphid</name>
    <dbReference type="NCBI Taxonomy" id="13131"/>
    <lineage>
        <taxon>Eukaryota</taxon>
        <taxon>Metazoa</taxon>
        <taxon>Ecdysozoa</taxon>
        <taxon>Arthropoda</taxon>
        <taxon>Hexapoda</taxon>
        <taxon>Insecta</taxon>
        <taxon>Pterygota</taxon>
        <taxon>Neoptera</taxon>
        <taxon>Paraneoptera</taxon>
        <taxon>Hemiptera</taxon>
        <taxon>Sternorrhyncha</taxon>
        <taxon>Aphidomorpha</taxon>
        <taxon>Aphidoidea</taxon>
        <taxon>Aphididae</taxon>
        <taxon>Macrosiphini</taxon>
        <taxon>Macrosiphum</taxon>
    </lineage>
</organism>
<accession>A0AAV0WCW6</accession>